<name>A0A538TSK8_UNCEI</name>
<dbReference type="SUPFAM" id="SSF48452">
    <property type="entry name" value="TPR-like"/>
    <property type="match status" value="3"/>
</dbReference>
<feature type="repeat" description="TPR" evidence="1">
    <location>
        <begin position="27"/>
        <end position="60"/>
    </location>
</feature>
<feature type="repeat" description="TPR" evidence="1">
    <location>
        <begin position="445"/>
        <end position="478"/>
    </location>
</feature>
<organism evidence="4">
    <name type="scientific">Eiseniibacteriota bacterium</name>
    <dbReference type="NCBI Taxonomy" id="2212470"/>
    <lineage>
        <taxon>Bacteria</taxon>
        <taxon>Candidatus Eiseniibacteriota</taxon>
    </lineage>
</organism>
<feature type="repeat" description="TPR" evidence="1">
    <location>
        <begin position="515"/>
        <end position="548"/>
    </location>
</feature>
<feature type="repeat" description="TPR" evidence="1">
    <location>
        <begin position="98"/>
        <end position="131"/>
    </location>
</feature>
<feature type="repeat" description="TPR" evidence="1">
    <location>
        <begin position="166"/>
        <end position="199"/>
    </location>
</feature>
<dbReference type="Gene3D" id="1.25.40.10">
    <property type="entry name" value="Tetratricopeptide repeat domain"/>
    <property type="match status" value="5"/>
</dbReference>
<dbReference type="AlphaFoldDB" id="A0A538TSK8"/>
<keyword evidence="3" id="KW-0732">Signal</keyword>
<dbReference type="PANTHER" id="PTHR12558:SF13">
    <property type="entry name" value="CELL DIVISION CYCLE PROTEIN 27 HOMOLOG"/>
    <property type="match status" value="1"/>
</dbReference>
<keyword evidence="1" id="KW-0802">TPR repeat</keyword>
<feature type="repeat" description="TPR" evidence="1">
    <location>
        <begin position="549"/>
        <end position="582"/>
    </location>
</feature>
<feature type="chain" id="PRO_5021743806" evidence="3">
    <location>
        <begin position="25"/>
        <end position="622"/>
    </location>
</feature>
<dbReference type="Pfam" id="PF13432">
    <property type="entry name" value="TPR_16"/>
    <property type="match status" value="2"/>
</dbReference>
<dbReference type="InterPro" id="IPR019734">
    <property type="entry name" value="TPR_rpt"/>
</dbReference>
<dbReference type="Pfam" id="PF14559">
    <property type="entry name" value="TPR_19"/>
    <property type="match status" value="2"/>
</dbReference>
<feature type="repeat" description="TPR" evidence="1">
    <location>
        <begin position="268"/>
        <end position="301"/>
    </location>
</feature>
<protein>
    <submittedName>
        <fullName evidence="4">Tetratricopeptide repeat protein</fullName>
    </submittedName>
</protein>
<comment type="caution">
    <text evidence="4">The sequence shown here is derived from an EMBL/GenBank/DDBJ whole genome shotgun (WGS) entry which is preliminary data.</text>
</comment>
<dbReference type="InterPro" id="IPR011990">
    <property type="entry name" value="TPR-like_helical_dom_sf"/>
</dbReference>
<evidence type="ECO:0000256" key="2">
    <source>
        <dbReference type="SAM" id="MobiDB-lite"/>
    </source>
</evidence>
<reference evidence="4" key="1">
    <citation type="journal article" date="2019" name="Nat. Microbiol.">
        <title>Mediterranean grassland soil C-N compound turnover is dependent on rainfall and depth, and is mediated by genomically divergent microorganisms.</title>
        <authorList>
            <person name="Diamond S."/>
            <person name="Andeer P.F."/>
            <person name="Li Z."/>
            <person name="Crits-Christoph A."/>
            <person name="Burstein D."/>
            <person name="Anantharaman K."/>
            <person name="Lane K.R."/>
            <person name="Thomas B.C."/>
            <person name="Pan C."/>
            <person name="Northen T.R."/>
            <person name="Banfield J.F."/>
        </authorList>
    </citation>
    <scope>NUCLEOTIDE SEQUENCE [LARGE SCALE GENOMIC DNA]</scope>
    <source>
        <strain evidence="4">WS_9</strain>
    </source>
</reference>
<accession>A0A538TSK8</accession>
<dbReference type="PROSITE" id="PS50005">
    <property type="entry name" value="TPR"/>
    <property type="match status" value="8"/>
</dbReference>
<feature type="compositionally biased region" description="Low complexity" evidence="2">
    <location>
        <begin position="606"/>
        <end position="622"/>
    </location>
</feature>
<evidence type="ECO:0000256" key="1">
    <source>
        <dbReference type="PROSITE-ProRule" id="PRU00339"/>
    </source>
</evidence>
<dbReference type="SMART" id="SM00028">
    <property type="entry name" value="TPR"/>
    <property type="match status" value="13"/>
</dbReference>
<evidence type="ECO:0000313" key="4">
    <source>
        <dbReference type="EMBL" id="TMQ66623.1"/>
    </source>
</evidence>
<feature type="region of interest" description="Disordered" evidence="2">
    <location>
        <begin position="600"/>
        <end position="622"/>
    </location>
</feature>
<dbReference type="EMBL" id="VBOZ01000008">
    <property type="protein sequence ID" value="TMQ66623.1"/>
    <property type="molecule type" value="Genomic_DNA"/>
</dbReference>
<feature type="repeat" description="TPR" evidence="1">
    <location>
        <begin position="132"/>
        <end position="165"/>
    </location>
</feature>
<dbReference type="Pfam" id="PF13181">
    <property type="entry name" value="TPR_8"/>
    <property type="match status" value="1"/>
</dbReference>
<evidence type="ECO:0000256" key="3">
    <source>
        <dbReference type="SAM" id="SignalP"/>
    </source>
</evidence>
<sequence length="622" mass="68183">MKLVRYLVPATILVLALATPPAWALSSGDLIKQGISMLREGKIRESLDLFSKAQKLDPNSPKPHYYLASALERFGTPEGADSALVEYQTALKLNPKYPEALTGLGKLLRKTGKKEEGTAKLEDAVKYDPKDPAALYALGQSYLEDKRYDDAAKVFRKGTLLKQGRALFLAGLALALEGKGDLKQAEEVFIRARETDPNNLRVRVDLGGFYMRKKIPVLAAPEYGRATELDPKNPEYHYLYGKALVGMNEFNAGLTAFIAATQQDSTYAPAYLESGRLFYRAKRYKEAADNFKVYTGLVPDDYQGYLESGRALSNSRDSNDKVEAVITLTKANEMKPGVPEVLGALCKLYAEQGEAGRDSALAYCDQYASATDSLTAEENLRVGTLFVAAGDSAKAFEHLTRALAQDSTLTKDGNFQLGFLYFSRQDFASAAPYFERTLQADSVFVPALLNLALSRLQLGDKAKAIEILRRSLAVNPKDVRAMIWIGQTMLTMEPDSLPVALETYRAAIAADSANADAYRGAGLALLLMDNCSEALGLFQKATELTPDHVQGHIWLGQTYSKCRDQNKAKFEFNKALEIDPTNREASRGLEIIRKWEEQQLQRKGAKSTGAGAKPSGAGASTP</sequence>
<proteinExistence type="predicted"/>
<dbReference type="Proteomes" id="UP000317691">
    <property type="component" value="Unassembled WGS sequence"/>
</dbReference>
<gene>
    <name evidence="4" type="ORF">E6K79_01500</name>
</gene>
<feature type="signal peptide" evidence="3">
    <location>
        <begin position="1"/>
        <end position="24"/>
    </location>
</feature>
<dbReference type="PANTHER" id="PTHR12558">
    <property type="entry name" value="CELL DIVISION CYCLE 16,23,27"/>
    <property type="match status" value="1"/>
</dbReference>